<evidence type="ECO:0000256" key="2">
    <source>
        <dbReference type="ARBA" id="ARBA00022448"/>
    </source>
</evidence>
<organism evidence="7 8">
    <name type="scientific">Cloacibacillus porcorum</name>
    <dbReference type="NCBI Taxonomy" id="1197717"/>
    <lineage>
        <taxon>Bacteria</taxon>
        <taxon>Thermotogati</taxon>
        <taxon>Synergistota</taxon>
        <taxon>Synergistia</taxon>
        <taxon>Synergistales</taxon>
        <taxon>Synergistaceae</taxon>
        <taxon>Cloacibacillus</taxon>
    </lineage>
</organism>
<accession>A0A1B2I9Q9</accession>
<dbReference type="STRING" id="1197717.BED41_14310"/>
<proteinExistence type="inferred from homology"/>
<dbReference type="PANTHER" id="PTHR30483:SF6">
    <property type="entry name" value="PERIPLASMIC BINDING PROTEIN OF ABC TRANSPORTER FOR NATURAL AMINO ACIDS"/>
    <property type="match status" value="1"/>
</dbReference>
<sequence length="378" mass="41357">MKRMLVTLSLVLIFVSSAMAADTIKIGFLASLTGEGSTFGQEQVRGAEVAIDEINAAGGVNGKQLELIVYDDRGRQEDVIVSARRLIDEGIQVIGGANSSGMVMALAPILEKARVPLVSPFASNPAATFDVKKKKVRPYVFRLCATDPWHGTVMADYLFKKLGVKTAALLHDVGSESSEGVKQFFVERYTQLGGKVFSYGYRSGDVDFRAQLTKAKATGAGALVMPSMYKEMGLMVKQAAELGWKPALLGGDGFSMTMYEIAGDTMNDSYWSSNMDLEDKNVQAVLAKYEKKFGAKEAEYTSVVMAYDIMYAISDALKRAGKYDGESIKNALESTKNLQLAHFNLTMDPATHDPLAKPLVIQQFRSGKMYYVETWTVK</sequence>
<dbReference type="PRINTS" id="PR00337">
    <property type="entry name" value="LEUILEVALBP"/>
</dbReference>
<dbReference type="CDD" id="cd06347">
    <property type="entry name" value="PBP1_ABC_LivK_ligand_binding-like"/>
    <property type="match status" value="1"/>
</dbReference>
<evidence type="ECO:0000313" key="7">
    <source>
        <dbReference type="EMBL" id="ANZ46708.1"/>
    </source>
</evidence>
<dbReference type="Proteomes" id="UP000093044">
    <property type="component" value="Chromosome"/>
</dbReference>
<feature type="chain" id="PRO_5008539009" evidence="5">
    <location>
        <begin position="21"/>
        <end position="378"/>
    </location>
</feature>
<dbReference type="PANTHER" id="PTHR30483">
    <property type="entry name" value="LEUCINE-SPECIFIC-BINDING PROTEIN"/>
    <property type="match status" value="1"/>
</dbReference>
<dbReference type="Gene3D" id="3.40.50.2300">
    <property type="match status" value="2"/>
</dbReference>
<dbReference type="InterPro" id="IPR028081">
    <property type="entry name" value="Leu-bd"/>
</dbReference>
<dbReference type="AlphaFoldDB" id="A0A1B2I9Q9"/>
<dbReference type="InterPro" id="IPR028082">
    <property type="entry name" value="Peripla_BP_I"/>
</dbReference>
<reference evidence="7" key="1">
    <citation type="submission" date="2016-08" db="EMBL/GenBank/DDBJ databases">
        <title>Complete genome of Cloacibacillus porcorum.</title>
        <authorList>
            <person name="Looft T."/>
            <person name="Bayles D.O."/>
            <person name="Alt D.P."/>
        </authorList>
    </citation>
    <scope>NUCLEOTIDE SEQUENCE [LARGE SCALE GENOMIC DNA]</scope>
    <source>
        <strain evidence="7">CL-84</strain>
    </source>
</reference>
<dbReference type="EMBL" id="CP016757">
    <property type="protein sequence ID" value="ANZ46708.1"/>
    <property type="molecule type" value="Genomic_DNA"/>
</dbReference>
<feature type="domain" description="Leucine-binding protein" evidence="6">
    <location>
        <begin position="23"/>
        <end position="365"/>
    </location>
</feature>
<dbReference type="InterPro" id="IPR000709">
    <property type="entry name" value="Leu_Ile_Val-bd"/>
</dbReference>
<keyword evidence="8" id="KW-1185">Reference proteome</keyword>
<dbReference type="KEGG" id="cpor:BED41_14310"/>
<dbReference type="InterPro" id="IPR051010">
    <property type="entry name" value="BCAA_transport"/>
</dbReference>
<evidence type="ECO:0000256" key="5">
    <source>
        <dbReference type="SAM" id="SignalP"/>
    </source>
</evidence>
<evidence type="ECO:0000256" key="1">
    <source>
        <dbReference type="ARBA" id="ARBA00010062"/>
    </source>
</evidence>
<evidence type="ECO:0000313" key="8">
    <source>
        <dbReference type="Proteomes" id="UP000093044"/>
    </source>
</evidence>
<evidence type="ECO:0000259" key="6">
    <source>
        <dbReference type="Pfam" id="PF13458"/>
    </source>
</evidence>
<feature type="signal peptide" evidence="5">
    <location>
        <begin position="1"/>
        <end position="20"/>
    </location>
</feature>
<evidence type="ECO:0000256" key="4">
    <source>
        <dbReference type="ARBA" id="ARBA00022970"/>
    </source>
</evidence>
<dbReference type="SUPFAM" id="SSF53822">
    <property type="entry name" value="Periplasmic binding protein-like I"/>
    <property type="match status" value="1"/>
</dbReference>
<evidence type="ECO:0000256" key="3">
    <source>
        <dbReference type="ARBA" id="ARBA00022729"/>
    </source>
</evidence>
<dbReference type="GO" id="GO:0006865">
    <property type="term" value="P:amino acid transport"/>
    <property type="evidence" value="ECO:0007669"/>
    <property type="project" value="UniProtKB-KW"/>
</dbReference>
<keyword evidence="3 5" id="KW-0732">Signal</keyword>
<protein>
    <submittedName>
        <fullName evidence="7">ABC transporter substrate-binding protein</fullName>
    </submittedName>
</protein>
<comment type="similarity">
    <text evidence="1">Belongs to the leucine-binding protein family.</text>
</comment>
<name>A0A1B2I9Q9_9BACT</name>
<gene>
    <name evidence="7" type="ORF">BED41_14310</name>
</gene>
<keyword evidence="4" id="KW-0029">Amino-acid transport</keyword>
<dbReference type="Pfam" id="PF13458">
    <property type="entry name" value="Peripla_BP_6"/>
    <property type="match status" value="1"/>
</dbReference>
<keyword evidence="2" id="KW-0813">Transport</keyword>